<dbReference type="InterPro" id="IPR007110">
    <property type="entry name" value="Ig-like_dom"/>
</dbReference>
<dbReference type="Proteomes" id="UP001460270">
    <property type="component" value="Unassembled WGS sequence"/>
</dbReference>
<evidence type="ECO:0000256" key="6">
    <source>
        <dbReference type="ARBA" id="ARBA00022737"/>
    </source>
</evidence>
<feature type="domain" description="Ig-like" evidence="10">
    <location>
        <begin position="648"/>
        <end position="733"/>
    </location>
</feature>
<organism evidence="11 12">
    <name type="scientific">Mugilogobius chulae</name>
    <name type="common">yellowstripe goby</name>
    <dbReference type="NCBI Taxonomy" id="88201"/>
    <lineage>
        <taxon>Eukaryota</taxon>
        <taxon>Metazoa</taxon>
        <taxon>Chordata</taxon>
        <taxon>Craniata</taxon>
        <taxon>Vertebrata</taxon>
        <taxon>Euteleostomi</taxon>
        <taxon>Actinopterygii</taxon>
        <taxon>Neopterygii</taxon>
        <taxon>Teleostei</taxon>
        <taxon>Neoteleostei</taxon>
        <taxon>Acanthomorphata</taxon>
        <taxon>Gobiaria</taxon>
        <taxon>Gobiiformes</taxon>
        <taxon>Gobioidei</taxon>
        <taxon>Gobiidae</taxon>
        <taxon>Gobionellinae</taxon>
        <taxon>Mugilogobius</taxon>
    </lineage>
</organism>
<comment type="subcellular location">
    <subcellularLocation>
        <location evidence="2">Cytoplasm</location>
    </subcellularLocation>
    <subcellularLocation>
        <location evidence="1">Nucleus</location>
    </subcellularLocation>
</comment>
<dbReference type="InterPro" id="IPR013783">
    <property type="entry name" value="Ig-like_fold"/>
</dbReference>
<dbReference type="PROSITE" id="PS50835">
    <property type="entry name" value="IG_LIKE"/>
    <property type="match status" value="4"/>
</dbReference>
<dbReference type="PANTHER" id="PTHR35971">
    <property type="entry name" value="SI:DKEY-31G6.6"/>
    <property type="match status" value="1"/>
</dbReference>
<keyword evidence="12" id="KW-1185">Reference proteome</keyword>
<dbReference type="PANTHER" id="PTHR35971:SF5">
    <property type="entry name" value="OBSCURIN LIKE CYTOSKELETAL ADAPTOR 1"/>
    <property type="match status" value="1"/>
</dbReference>
<proteinExistence type="inferred from homology"/>
<protein>
    <recommendedName>
        <fullName evidence="10">Ig-like domain-containing protein</fullName>
    </recommendedName>
</protein>
<comment type="similarity">
    <text evidence="3">Belongs to the protein kinase superfamily. CAMK Ser/Thr protein kinase family.</text>
</comment>
<dbReference type="InterPro" id="IPR003598">
    <property type="entry name" value="Ig_sub2"/>
</dbReference>
<evidence type="ECO:0000313" key="11">
    <source>
        <dbReference type="EMBL" id="KAK7938939.1"/>
    </source>
</evidence>
<dbReference type="Gene3D" id="2.60.40.10">
    <property type="entry name" value="Immunoglobulins"/>
    <property type="match status" value="8"/>
</dbReference>
<keyword evidence="7" id="KW-1015">Disulfide bond</keyword>
<dbReference type="GO" id="GO:0005634">
    <property type="term" value="C:nucleus"/>
    <property type="evidence" value="ECO:0007669"/>
    <property type="project" value="UniProtKB-SubCell"/>
</dbReference>
<evidence type="ECO:0000256" key="9">
    <source>
        <dbReference type="ARBA" id="ARBA00023319"/>
    </source>
</evidence>
<feature type="domain" description="Ig-like" evidence="10">
    <location>
        <begin position="127"/>
        <end position="199"/>
    </location>
</feature>
<name>A0AAW0Q4A2_9GOBI</name>
<keyword evidence="9" id="KW-0393">Immunoglobulin domain</keyword>
<comment type="caution">
    <text evidence="11">The sequence shown here is derived from an EMBL/GenBank/DDBJ whole genome shotgun (WGS) entry which is preliminary data.</text>
</comment>
<evidence type="ECO:0000313" key="12">
    <source>
        <dbReference type="Proteomes" id="UP001460270"/>
    </source>
</evidence>
<keyword evidence="8" id="KW-0539">Nucleus</keyword>
<dbReference type="SMART" id="SM00409">
    <property type="entry name" value="IG"/>
    <property type="match status" value="7"/>
</dbReference>
<evidence type="ECO:0000256" key="2">
    <source>
        <dbReference type="ARBA" id="ARBA00004496"/>
    </source>
</evidence>
<dbReference type="FunFam" id="2.60.40.10:FF:000050">
    <property type="entry name" value="Titin isoform B"/>
    <property type="match status" value="3"/>
</dbReference>
<evidence type="ECO:0000256" key="3">
    <source>
        <dbReference type="ARBA" id="ARBA00006692"/>
    </source>
</evidence>
<keyword evidence="4" id="KW-0963">Cytoplasm</keyword>
<gene>
    <name evidence="11" type="ORF">WMY93_002265</name>
</gene>
<keyword evidence="6" id="KW-0677">Repeat</keyword>
<dbReference type="InterPro" id="IPR003599">
    <property type="entry name" value="Ig_sub"/>
</dbReference>
<dbReference type="EMBL" id="JBBPFD010000002">
    <property type="protein sequence ID" value="KAK7938939.1"/>
    <property type="molecule type" value="Genomic_DNA"/>
</dbReference>
<dbReference type="Pfam" id="PF07679">
    <property type="entry name" value="I-set"/>
    <property type="match status" value="6"/>
</dbReference>
<dbReference type="InterPro" id="IPR036179">
    <property type="entry name" value="Ig-like_dom_sf"/>
</dbReference>
<evidence type="ECO:0000256" key="1">
    <source>
        <dbReference type="ARBA" id="ARBA00004123"/>
    </source>
</evidence>
<reference evidence="12" key="1">
    <citation type="submission" date="2024-04" db="EMBL/GenBank/DDBJ databases">
        <title>Salinicola lusitanus LLJ914,a marine bacterium isolated from the Okinawa Trough.</title>
        <authorList>
            <person name="Li J."/>
        </authorList>
    </citation>
    <scope>NUCLEOTIDE SEQUENCE [LARGE SCALE GENOMIC DNA]</scope>
</reference>
<feature type="domain" description="Ig-like" evidence="10">
    <location>
        <begin position="313"/>
        <end position="374"/>
    </location>
</feature>
<keyword evidence="5" id="KW-0597">Phosphoprotein</keyword>
<evidence type="ECO:0000256" key="7">
    <source>
        <dbReference type="ARBA" id="ARBA00023157"/>
    </source>
</evidence>
<dbReference type="PROSITE" id="PS00290">
    <property type="entry name" value="IG_MHC"/>
    <property type="match status" value="1"/>
</dbReference>
<evidence type="ECO:0000256" key="4">
    <source>
        <dbReference type="ARBA" id="ARBA00022490"/>
    </source>
</evidence>
<evidence type="ECO:0000256" key="5">
    <source>
        <dbReference type="ARBA" id="ARBA00022553"/>
    </source>
</evidence>
<sequence length="738" mass="82669">MVPRRGPDLGFGRIQTVAKGAKQRLVLNRTHESDQGRTSSWWAARVHLQPERAATKSVPSRRTWCSEVEVSHAGIDAFWTFKGQALKAGAKYKMDSKKKLHSLTVMNAMKDEEGQRRDKEALRDLVVADSQTSVLECEVANPASQGQWFKDGQPVDFSDNVQSVDQGAVRRLVINITKATDIGEYSYQVATSRTAATLRVEAVKVKKTLRNLTVVQTQEAVFSLELTHEDVRGSQWIKNGVELTPSDKYSITTEGAVHTLIIHNCTAHDESVYSFKLGKLSANARLNVETIKILKKPKDVTSLLGGTAVFELGLSEDDIPVKWMFKNSELKSSDSFRIMSDKKNHKLIVQDVDNSKEGEYTCVAGHLQASARLTVESLRVTRPPRPVEVFESQSAALEVEVSHLNVPSVWKRNGSELEISEKFRISSSAKSHSLRIMNVSREDEGEYSFVCGSDTVSARVSVKPVEITQPFSDISAQAKDSVTFEATVNVENVSYRWLKNGVEIRSTDRCQARCKQLSHTLSLRNVHFGDNAEYTFCAGSAKCSAKLFVEARVVEFTKQLKDLKITEKKRATFECEVNEPNIQVMWMKDGQELEMSDRYKMSSDKFVHRLVLPSVRLSDVGEYTAVAGASMSQAHLTVEGRDVKISEPQTQEVIVVEKQRATLELEVSEEDVEGRWARNGVQINFASEERFSYVTIRKLHRLTIAETYRSDAGVYTFYAGRNSPDMNLTSDVSINTQT</sequence>
<dbReference type="InterPro" id="IPR052385">
    <property type="entry name" value="Obscurin/Obscurin-like_Reg"/>
</dbReference>
<feature type="domain" description="Ig-like" evidence="10">
    <location>
        <begin position="551"/>
        <end position="637"/>
    </location>
</feature>
<evidence type="ECO:0000259" key="10">
    <source>
        <dbReference type="PROSITE" id="PS50835"/>
    </source>
</evidence>
<dbReference type="InterPro" id="IPR003006">
    <property type="entry name" value="Ig/MHC_CS"/>
</dbReference>
<accession>A0AAW0Q4A2</accession>
<dbReference type="SMART" id="SM00408">
    <property type="entry name" value="IGc2"/>
    <property type="match status" value="2"/>
</dbReference>
<evidence type="ECO:0000256" key="8">
    <source>
        <dbReference type="ARBA" id="ARBA00023242"/>
    </source>
</evidence>
<dbReference type="GO" id="GO:0005737">
    <property type="term" value="C:cytoplasm"/>
    <property type="evidence" value="ECO:0007669"/>
    <property type="project" value="UniProtKB-SubCell"/>
</dbReference>
<dbReference type="InterPro" id="IPR013098">
    <property type="entry name" value="Ig_I-set"/>
</dbReference>
<dbReference type="FunFam" id="2.60.40.10:FF:001213">
    <property type="entry name" value="titin isoform X1"/>
    <property type="match status" value="1"/>
</dbReference>
<dbReference type="AlphaFoldDB" id="A0AAW0Q4A2"/>
<dbReference type="SUPFAM" id="SSF48726">
    <property type="entry name" value="Immunoglobulin"/>
    <property type="match status" value="7"/>
</dbReference>